<dbReference type="OrthoDB" id="9811543at2"/>
<dbReference type="RefSeq" id="WP_092068073.1">
    <property type="nucleotide sequence ID" value="NZ_FNHB01000001.1"/>
</dbReference>
<evidence type="ECO:0000313" key="7">
    <source>
        <dbReference type="EMBL" id="SDL69541.1"/>
    </source>
</evidence>
<feature type="zinc finger region" description="dksA C4-type" evidence="4">
    <location>
        <begin position="92"/>
        <end position="116"/>
    </location>
</feature>
<dbReference type="EMBL" id="FNHB01000001">
    <property type="protein sequence ID" value="SDL69541.1"/>
    <property type="molecule type" value="Genomic_DNA"/>
</dbReference>
<dbReference type="AlphaFoldDB" id="A0A1G9M6G3"/>
<evidence type="ECO:0000313" key="8">
    <source>
        <dbReference type="Proteomes" id="UP000214880"/>
    </source>
</evidence>
<dbReference type="Proteomes" id="UP000214880">
    <property type="component" value="Unassembled WGS sequence"/>
</dbReference>
<keyword evidence="1" id="KW-0479">Metal-binding</keyword>
<evidence type="ECO:0000256" key="1">
    <source>
        <dbReference type="ARBA" id="ARBA00022723"/>
    </source>
</evidence>
<evidence type="ECO:0000259" key="6">
    <source>
        <dbReference type="Pfam" id="PF01258"/>
    </source>
</evidence>
<proteinExistence type="predicted"/>
<dbReference type="PROSITE" id="PS51128">
    <property type="entry name" value="ZF_DKSA_2"/>
    <property type="match status" value="1"/>
</dbReference>
<dbReference type="InterPro" id="IPR000962">
    <property type="entry name" value="Znf_DskA_TraR"/>
</dbReference>
<dbReference type="PROSITE" id="PS01102">
    <property type="entry name" value="ZF_DKSA_1"/>
    <property type="match status" value="1"/>
</dbReference>
<dbReference type="PANTHER" id="PTHR33823:SF4">
    <property type="entry name" value="GENERAL STRESS PROTEIN 16O"/>
    <property type="match status" value="1"/>
</dbReference>
<gene>
    <name evidence="7" type="ORF">SAMN04488502_101578</name>
</gene>
<dbReference type="PANTHER" id="PTHR33823">
    <property type="entry name" value="RNA POLYMERASE-BINDING TRANSCRIPTION FACTOR DKSA-RELATED"/>
    <property type="match status" value="1"/>
</dbReference>
<feature type="compositionally biased region" description="Basic residues" evidence="5">
    <location>
        <begin position="208"/>
        <end position="217"/>
    </location>
</feature>
<dbReference type="Pfam" id="PF01258">
    <property type="entry name" value="zf-dskA_traR"/>
    <property type="match status" value="1"/>
</dbReference>
<protein>
    <submittedName>
        <fullName evidence="7">Transcriptional regulator, TraR/DksA family</fullName>
    </submittedName>
</protein>
<dbReference type="Gene3D" id="1.20.120.910">
    <property type="entry name" value="DksA, coiled-coil domain"/>
    <property type="match status" value="1"/>
</dbReference>
<dbReference type="NCBIfam" id="TIGR02890">
    <property type="entry name" value="bacill_yteA"/>
    <property type="match status" value="1"/>
</dbReference>
<dbReference type="InterPro" id="IPR020458">
    <property type="entry name" value="Znf_DskA_TraR_CS"/>
</dbReference>
<organism evidence="7 8">
    <name type="scientific">Dendrosporobacter quercicolus</name>
    <dbReference type="NCBI Taxonomy" id="146817"/>
    <lineage>
        <taxon>Bacteria</taxon>
        <taxon>Bacillati</taxon>
        <taxon>Bacillota</taxon>
        <taxon>Negativicutes</taxon>
        <taxon>Selenomonadales</taxon>
        <taxon>Sporomusaceae</taxon>
        <taxon>Dendrosporobacter</taxon>
    </lineage>
</organism>
<dbReference type="SUPFAM" id="SSF109635">
    <property type="entry name" value="DnaK suppressor protein DksA, alpha-hairpin domain"/>
    <property type="match status" value="1"/>
</dbReference>
<evidence type="ECO:0000256" key="3">
    <source>
        <dbReference type="ARBA" id="ARBA00022833"/>
    </source>
</evidence>
<name>A0A1G9M6G3_9FIRM</name>
<dbReference type="InterPro" id="IPR014240">
    <property type="entry name" value="YteA"/>
</dbReference>
<keyword evidence="2" id="KW-0863">Zinc-finger</keyword>
<accession>A0A1G9M6G3</accession>
<dbReference type="InterPro" id="IPR037187">
    <property type="entry name" value="DnaK_N"/>
</dbReference>
<keyword evidence="8" id="KW-1185">Reference proteome</keyword>
<evidence type="ECO:0000256" key="2">
    <source>
        <dbReference type="ARBA" id="ARBA00022771"/>
    </source>
</evidence>
<dbReference type="SUPFAM" id="SSF57716">
    <property type="entry name" value="Glucocorticoid receptor-like (DNA-binding domain)"/>
    <property type="match status" value="1"/>
</dbReference>
<reference evidence="7 8" key="1">
    <citation type="submission" date="2016-10" db="EMBL/GenBank/DDBJ databases">
        <authorList>
            <person name="de Groot N.N."/>
        </authorList>
    </citation>
    <scope>NUCLEOTIDE SEQUENCE [LARGE SCALE GENOMIC DNA]</scope>
    <source>
        <strain evidence="7 8">DSM 1736</strain>
    </source>
</reference>
<evidence type="ECO:0000256" key="5">
    <source>
        <dbReference type="SAM" id="MobiDB-lite"/>
    </source>
</evidence>
<dbReference type="STRING" id="146817.SAMN04488502_101578"/>
<feature type="region of interest" description="Disordered" evidence="5">
    <location>
        <begin position="195"/>
        <end position="217"/>
    </location>
</feature>
<evidence type="ECO:0000256" key="4">
    <source>
        <dbReference type="PROSITE-ProRule" id="PRU00510"/>
    </source>
</evidence>
<dbReference type="GO" id="GO:0008270">
    <property type="term" value="F:zinc ion binding"/>
    <property type="evidence" value="ECO:0007669"/>
    <property type="project" value="UniProtKB-KW"/>
</dbReference>
<keyword evidence="3" id="KW-0862">Zinc</keyword>
<feature type="domain" description="Zinc finger DksA/TraR C4-type" evidence="6">
    <location>
        <begin position="88"/>
        <end position="121"/>
    </location>
</feature>
<sequence>MNSETLHKFQYRLAQEQERLSAQIVRLEEGGLGESLPDSLSELSVYDNHPADIGDELFERSKDIALRDNERILLADVKAALAKIDDKSYGCCENCGKSISLERLEAIPWARQCLRCQQALESNEVSLERLLEEENLEPPFKRTFLDESDSAGFDGEDSLQAVLRYGSSDSPQDIPGARDYKELFPNHHEHQGIVETTDAIPASAHSFSSRKAKKAER</sequence>